<comment type="caution">
    <text evidence="1">The sequence shown here is derived from an EMBL/GenBank/DDBJ whole genome shotgun (WGS) entry which is preliminary data.</text>
</comment>
<gene>
    <name evidence="1" type="ORF">LLUT_LOCUS731</name>
</gene>
<dbReference type="Proteomes" id="UP001497480">
    <property type="component" value="Unassembled WGS sequence"/>
</dbReference>
<name>A0AAV1VS44_LUPLU</name>
<dbReference type="AlphaFoldDB" id="A0AAV1VS44"/>
<reference evidence="1 2" key="1">
    <citation type="submission" date="2024-03" db="EMBL/GenBank/DDBJ databases">
        <authorList>
            <person name="Martinez-Hernandez J."/>
        </authorList>
    </citation>
    <scope>NUCLEOTIDE SEQUENCE [LARGE SCALE GENOMIC DNA]</scope>
</reference>
<sequence length="80" mass="8628">MTHHLINTWQLSGGVCALGGEPSTMPDQQAPVQLKVNTSKVAQAGGLVKQLDRLAKVLSQQNLDFKQTHDRDLFAVDGCA</sequence>
<accession>A0AAV1VS44</accession>
<evidence type="ECO:0000313" key="1">
    <source>
        <dbReference type="EMBL" id="CAL0299671.1"/>
    </source>
</evidence>
<proteinExistence type="predicted"/>
<protein>
    <submittedName>
        <fullName evidence="1">Uncharacterized protein</fullName>
    </submittedName>
</protein>
<evidence type="ECO:0000313" key="2">
    <source>
        <dbReference type="Proteomes" id="UP001497480"/>
    </source>
</evidence>
<organism evidence="1 2">
    <name type="scientific">Lupinus luteus</name>
    <name type="common">European yellow lupine</name>
    <dbReference type="NCBI Taxonomy" id="3873"/>
    <lineage>
        <taxon>Eukaryota</taxon>
        <taxon>Viridiplantae</taxon>
        <taxon>Streptophyta</taxon>
        <taxon>Embryophyta</taxon>
        <taxon>Tracheophyta</taxon>
        <taxon>Spermatophyta</taxon>
        <taxon>Magnoliopsida</taxon>
        <taxon>eudicotyledons</taxon>
        <taxon>Gunneridae</taxon>
        <taxon>Pentapetalae</taxon>
        <taxon>rosids</taxon>
        <taxon>fabids</taxon>
        <taxon>Fabales</taxon>
        <taxon>Fabaceae</taxon>
        <taxon>Papilionoideae</taxon>
        <taxon>50 kb inversion clade</taxon>
        <taxon>genistoids sensu lato</taxon>
        <taxon>core genistoids</taxon>
        <taxon>Genisteae</taxon>
        <taxon>Lupinus</taxon>
    </lineage>
</organism>
<dbReference type="EMBL" id="CAXHTB010000001">
    <property type="protein sequence ID" value="CAL0299671.1"/>
    <property type="molecule type" value="Genomic_DNA"/>
</dbReference>
<keyword evidence="2" id="KW-1185">Reference proteome</keyword>